<organism evidence="7 8">
    <name type="scientific">Hymenobacter sublimis</name>
    <dbReference type="NCBI Taxonomy" id="2933777"/>
    <lineage>
        <taxon>Bacteria</taxon>
        <taxon>Pseudomonadati</taxon>
        <taxon>Bacteroidota</taxon>
        <taxon>Cytophagia</taxon>
        <taxon>Cytophagales</taxon>
        <taxon>Hymenobacteraceae</taxon>
        <taxon>Hymenobacter</taxon>
    </lineage>
</organism>
<evidence type="ECO:0000256" key="5">
    <source>
        <dbReference type="ARBA" id="ARBA00023136"/>
    </source>
</evidence>
<dbReference type="PROSITE" id="PS50283">
    <property type="entry name" value="NA_SOLUT_SYMP_3"/>
    <property type="match status" value="1"/>
</dbReference>
<dbReference type="EMBL" id="CP095848">
    <property type="protein sequence ID" value="UPL50748.1"/>
    <property type="molecule type" value="Genomic_DNA"/>
</dbReference>
<feature type="transmembrane region" description="Helical" evidence="6">
    <location>
        <begin position="6"/>
        <end position="24"/>
    </location>
</feature>
<keyword evidence="5 6" id="KW-0472">Membrane</keyword>
<evidence type="ECO:0008006" key="9">
    <source>
        <dbReference type="Google" id="ProtNLM"/>
    </source>
</evidence>
<evidence type="ECO:0000256" key="3">
    <source>
        <dbReference type="ARBA" id="ARBA00022692"/>
    </source>
</evidence>
<proteinExistence type="inferred from homology"/>
<keyword evidence="3 6" id="KW-0812">Transmembrane</keyword>
<evidence type="ECO:0000313" key="7">
    <source>
        <dbReference type="EMBL" id="UPL50748.1"/>
    </source>
</evidence>
<sequence>MNTLLVIGFSFGYLALLFGVAYAAERRSAARRSLVSNPYVYALSMAVYCTAWTYYGSVGRAAHFGLEFIGIYLGPTLMAPAAWLVLRKIIRICRQQRLTSIADFISARYGKSAWLGALVTTVCVLGVVPYISLQIKAIAASFDILTGGGETSLLAGGGVGLSSAFVTTVALAFFTIIFGVRSIEATERHEGMVLAVALESLVKLVAFLAAGLFVTYSLFNGFADVFRRAAVVPELSRLFTLEGAGTAPGQWLTLLLLSMAAILLLPRQFQVAVVENVNEDHLRKAMWLFPLYLIIINLFVLPLAFGGVCLIMGATSTPIRLCWLCPCRLGSPGWPC</sequence>
<feature type="transmembrane region" description="Helical" evidence="6">
    <location>
        <begin position="113"/>
        <end position="133"/>
    </location>
</feature>
<feature type="transmembrane region" description="Helical" evidence="6">
    <location>
        <begin position="249"/>
        <end position="266"/>
    </location>
</feature>
<feature type="transmembrane region" description="Helical" evidence="6">
    <location>
        <begin position="192"/>
        <end position="219"/>
    </location>
</feature>
<evidence type="ECO:0000256" key="6">
    <source>
        <dbReference type="SAM" id="Phobius"/>
    </source>
</evidence>
<evidence type="ECO:0000256" key="1">
    <source>
        <dbReference type="ARBA" id="ARBA00004141"/>
    </source>
</evidence>
<evidence type="ECO:0000313" key="8">
    <source>
        <dbReference type="Proteomes" id="UP000829647"/>
    </source>
</evidence>
<gene>
    <name evidence="7" type="ORF">MWH26_07550</name>
</gene>
<dbReference type="InterPro" id="IPR001734">
    <property type="entry name" value="Na/solute_symporter"/>
</dbReference>
<dbReference type="RefSeq" id="WP_247976719.1">
    <property type="nucleotide sequence ID" value="NZ_CP095848.1"/>
</dbReference>
<feature type="transmembrane region" description="Helical" evidence="6">
    <location>
        <begin position="287"/>
        <end position="314"/>
    </location>
</feature>
<accession>A0ABY4JFH4</accession>
<dbReference type="InterPro" id="IPR038377">
    <property type="entry name" value="Na/Glc_symporter_sf"/>
</dbReference>
<feature type="transmembrane region" description="Helical" evidence="6">
    <location>
        <begin position="153"/>
        <end position="180"/>
    </location>
</feature>
<evidence type="ECO:0000256" key="4">
    <source>
        <dbReference type="ARBA" id="ARBA00022989"/>
    </source>
</evidence>
<reference evidence="7 8" key="1">
    <citation type="submission" date="2022-04" db="EMBL/GenBank/DDBJ databases">
        <title>Hymenobacter sp. isolated from the air.</title>
        <authorList>
            <person name="Won M."/>
            <person name="Lee C.-M."/>
            <person name="Woen H.-Y."/>
            <person name="Kwon S.-W."/>
        </authorList>
    </citation>
    <scope>NUCLEOTIDE SEQUENCE [LARGE SCALE GENOMIC DNA]</scope>
    <source>
        <strain evidence="8">5516 S-25</strain>
    </source>
</reference>
<dbReference type="Gene3D" id="1.20.1730.10">
    <property type="entry name" value="Sodium/glucose cotransporter"/>
    <property type="match status" value="1"/>
</dbReference>
<feature type="transmembrane region" description="Helical" evidence="6">
    <location>
        <begin position="36"/>
        <end position="55"/>
    </location>
</feature>
<evidence type="ECO:0000256" key="2">
    <source>
        <dbReference type="ARBA" id="ARBA00006434"/>
    </source>
</evidence>
<name>A0ABY4JFH4_9BACT</name>
<keyword evidence="8" id="KW-1185">Reference proteome</keyword>
<dbReference type="Proteomes" id="UP000829647">
    <property type="component" value="Chromosome"/>
</dbReference>
<comment type="similarity">
    <text evidence="2">Belongs to the sodium:solute symporter (SSF) (TC 2.A.21) family.</text>
</comment>
<protein>
    <recommendedName>
        <fullName evidence="9">Histidine kinase</fullName>
    </recommendedName>
</protein>
<feature type="transmembrane region" description="Helical" evidence="6">
    <location>
        <begin position="61"/>
        <end position="86"/>
    </location>
</feature>
<keyword evidence="4 6" id="KW-1133">Transmembrane helix</keyword>
<comment type="subcellular location">
    <subcellularLocation>
        <location evidence="1">Membrane</location>
        <topology evidence="1">Multi-pass membrane protein</topology>
    </subcellularLocation>
</comment>